<gene>
    <name evidence="2" type="ORF">BTO30_07005</name>
</gene>
<evidence type="ECO:0000313" key="3">
    <source>
        <dbReference type="Proteomes" id="UP000185568"/>
    </source>
</evidence>
<keyword evidence="1" id="KW-0812">Transmembrane</keyword>
<keyword evidence="1" id="KW-0472">Membrane</keyword>
<feature type="transmembrane region" description="Helical" evidence="1">
    <location>
        <begin position="20"/>
        <end position="37"/>
    </location>
</feature>
<evidence type="ECO:0000313" key="2">
    <source>
        <dbReference type="EMBL" id="OLN22937.1"/>
    </source>
</evidence>
<dbReference type="STRING" id="1714264.BTO30_07005"/>
<dbReference type="RefSeq" id="WP_075398015.1">
    <property type="nucleotide sequence ID" value="NZ_MSDU01000012.1"/>
</dbReference>
<reference evidence="2 3" key="1">
    <citation type="submission" date="2016-12" db="EMBL/GenBank/DDBJ databases">
        <title>Domibacillus antri genome sequencing.</title>
        <authorList>
            <person name="Verma A."/>
            <person name="Krishnamurthi S."/>
        </authorList>
    </citation>
    <scope>NUCLEOTIDE SEQUENCE [LARGE SCALE GENOMIC DNA]</scope>
    <source>
        <strain evidence="2 3">XD80</strain>
    </source>
</reference>
<keyword evidence="3" id="KW-1185">Reference proteome</keyword>
<dbReference type="EMBL" id="MSDU01000012">
    <property type="protein sequence ID" value="OLN22937.1"/>
    <property type="molecule type" value="Genomic_DNA"/>
</dbReference>
<accession>A0A1Q8Q6G7</accession>
<name>A0A1Q8Q6G7_9BACI</name>
<dbReference type="AlphaFoldDB" id="A0A1Q8Q6G7"/>
<protein>
    <submittedName>
        <fullName evidence="2">Uncharacterized protein</fullName>
    </submittedName>
</protein>
<sequence length="77" mass="8213">MGYPNEAVLDGLGFGSGSKLLVILFIILIIGGAYFAGRRSVVNQESFDGGYGGYYGYDGYDDGYTGYGNTYGGSDFY</sequence>
<proteinExistence type="predicted"/>
<dbReference type="Proteomes" id="UP000185568">
    <property type="component" value="Unassembled WGS sequence"/>
</dbReference>
<keyword evidence="1" id="KW-1133">Transmembrane helix</keyword>
<evidence type="ECO:0000256" key="1">
    <source>
        <dbReference type="SAM" id="Phobius"/>
    </source>
</evidence>
<organism evidence="2 3">
    <name type="scientific">Domibacillus antri</name>
    <dbReference type="NCBI Taxonomy" id="1714264"/>
    <lineage>
        <taxon>Bacteria</taxon>
        <taxon>Bacillati</taxon>
        <taxon>Bacillota</taxon>
        <taxon>Bacilli</taxon>
        <taxon>Bacillales</taxon>
        <taxon>Bacillaceae</taxon>
        <taxon>Domibacillus</taxon>
    </lineage>
</organism>
<comment type="caution">
    <text evidence="2">The sequence shown here is derived from an EMBL/GenBank/DDBJ whole genome shotgun (WGS) entry which is preliminary data.</text>
</comment>